<name>A0ABR7F4T5_9FIRM</name>
<evidence type="ECO:0000313" key="2">
    <source>
        <dbReference type="EMBL" id="MBC5668619.1"/>
    </source>
</evidence>
<evidence type="ECO:0000259" key="1">
    <source>
        <dbReference type="Pfam" id="PF20097"/>
    </source>
</evidence>
<protein>
    <recommendedName>
        <fullName evidence="1">DUF6487 domain-containing protein</fullName>
    </recommendedName>
</protein>
<feature type="domain" description="DUF6487" evidence="1">
    <location>
        <begin position="3"/>
        <end position="61"/>
    </location>
</feature>
<sequence>MECPYCNAKMEEGKLKQDRYALKWKSNERRSKNVKLTSFLTQTYVDAYLCRGCNKIIIDINTEV</sequence>
<gene>
    <name evidence="2" type="ORF">H8S00_11625</name>
</gene>
<dbReference type="EMBL" id="JACOOZ010000009">
    <property type="protein sequence ID" value="MBC5668619.1"/>
    <property type="molecule type" value="Genomic_DNA"/>
</dbReference>
<dbReference type="InterPro" id="IPR045504">
    <property type="entry name" value="DUF6487"/>
</dbReference>
<keyword evidence="3" id="KW-1185">Reference proteome</keyword>
<evidence type="ECO:0000313" key="3">
    <source>
        <dbReference type="Proteomes" id="UP000597877"/>
    </source>
</evidence>
<reference evidence="2 3" key="1">
    <citation type="submission" date="2020-08" db="EMBL/GenBank/DDBJ databases">
        <title>Genome public.</title>
        <authorList>
            <person name="Liu C."/>
            <person name="Sun Q."/>
        </authorList>
    </citation>
    <scope>NUCLEOTIDE SEQUENCE [LARGE SCALE GENOMIC DNA]</scope>
    <source>
        <strain evidence="2 3">BX4</strain>
    </source>
</reference>
<dbReference type="Proteomes" id="UP000597877">
    <property type="component" value="Unassembled WGS sequence"/>
</dbReference>
<organism evidence="2 3">
    <name type="scientific">Eubacterium segne</name>
    <dbReference type="NCBI Taxonomy" id="2763045"/>
    <lineage>
        <taxon>Bacteria</taxon>
        <taxon>Bacillati</taxon>
        <taxon>Bacillota</taxon>
        <taxon>Clostridia</taxon>
        <taxon>Eubacteriales</taxon>
        <taxon>Eubacteriaceae</taxon>
        <taxon>Eubacterium</taxon>
    </lineage>
</organism>
<dbReference type="RefSeq" id="WP_118589711.1">
    <property type="nucleotide sequence ID" value="NZ_JACOOZ010000009.1"/>
</dbReference>
<accession>A0ABR7F4T5</accession>
<proteinExistence type="predicted"/>
<comment type="caution">
    <text evidence="2">The sequence shown here is derived from an EMBL/GenBank/DDBJ whole genome shotgun (WGS) entry which is preliminary data.</text>
</comment>
<dbReference type="Pfam" id="PF20097">
    <property type="entry name" value="DUF6487"/>
    <property type="match status" value="1"/>
</dbReference>